<dbReference type="InterPro" id="IPR049552">
    <property type="entry name" value="PKS_DH_N"/>
</dbReference>
<evidence type="ECO:0000256" key="9">
    <source>
        <dbReference type="SAM" id="MobiDB-lite"/>
    </source>
</evidence>
<dbReference type="InterPro" id="IPR049551">
    <property type="entry name" value="PKS_DH_C"/>
</dbReference>
<dbReference type="Gene3D" id="3.40.50.150">
    <property type="entry name" value="Vaccinia Virus protein VP39"/>
    <property type="match status" value="1"/>
</dbReference>
<evidence type="ECO:0000256" key="2">
    <source>
        <dbReference type="ARBA" id="ARBA00022553"/>
    </source>
</evidence>
<dbReference type="InterPro" id="IPR018201">
    <property type="entry name" value="Ketoacyl_synth_AS"/>
</dbReference>
<evidence type="ECO:0000259" key="12">
    <source>
        <dbReference type="PROSITE" id="PS52019"/>
    </source>
</evidence>
<dbReference type="CDD" id="cd05195">
    <property type="entry name" value="enoyl_red"/>
    <property type="match status" value="1"/>
</dbReference>
<dbReference type="GO" id="GO:0032259">
    <property type="term" value="P:methylation"/>
    <property type="evidence" value="ECO:0007669"/>
    <property type="project" value="UniProtKB-KW"/>
</dbReference>
<dbReference type="STRING" id="1214573.A0A0G2F790"/>
<dbReference type="Gene3D" id="3.40.50.720">
    <property type="entry name" value="NAD(P)-binding Rossmann-like Domain"/>
    <property type="match status" value="1"/>
</dbReference>
<feature type="domain" description="Ketosynthase family 3 (KS3)" evidence="11">
    <location>
        <begin position="11"/>
        <end position="436"/>
    </location>
</feature>
<dbReference type="InterPro" id="IPR013149">
    <property type="entry name" value="ADH-like_C"/>
</dbReference>
<proteinExistence type="predicted"/>
<dbReference type="InterPro" id="IPR042104">
    <property type="entry name" value="PKS_dehydratase_sf"/>
</dbReference>
<accession>A0A0G2F790</accession>
<dbReference type="Pfam" id="PF08659">
    <property type="entry name" value="KR"/>
    <property type="match status" value="1"/>
</dbReference>
<dbReference type="Pfam" id="PF00107">
    <property type="entry name" value="ADH_zinc_N"/>
    <property type="match status" value="1"/>
</dbReference>
<feature type="active site" description="Proton acceptor; for dehydratase activity" evidence="8">
    <location>
        <position position="1031"/>
    </location>
</feature>
<dbReference type="Pfam" id="PF00550">
    <property type="entry name" value="PP-binding"/>
    <property type="match status" value="1"/>
</dbReference>
<dbReference type="InterPro" id="IPR011032">
    <property type="entry name" value="GroES-like_sf"/>
</dbReference>
<dbReference type="CDD" id="cd02440">
    <property type="entry name" value="AdoMet_MTases"/>
    <property type="match status" value="1"/>
</dbReference>
<dbReference type="InterPro" id="IPR013217">
    <property type="entry name" value="Methyltransf_12"/>
</dbReference>
<gene>
    <name evidence="13" type="ORF">UCDDA912_g09977</name>
</gene>
<dbReference type="InterPro" id="IPR036291">
    <property type="entry name" value="NAD(P)-bd_dom_sf"/>
</dbReference>
<dbReference type="SMART" id="SM00822">
    <property type="entry name" value="PKS_KR"/>
    <property type="match status" value="1"/>
</dbReference>
<dbReference type="SUPFAM" id="SSF51735">
    <property type="entry name" value="NAD(P)-binding Rossmann-fold domains"/>
    <property type="match status" value="2"/>
</dbReference>
<dbReference type="Pfam" id="PF00109">
    <property type="entry name" value="ketoacyl-synt"/>
    <property type="match status" value="1"/>
</dbReference>
<dbReference type="Pfam" id="PF08240">
    <property type="entry name" value="ADH_N"/>
    <property type="match status" value="1"/>
</dbReference>
<evidence type="ECO:0000313" key="13">
    <source>
        <dbReference type="EMBL" id="KKY30089.1"/>
    </source>
</evidence>
<feature type="domain" description="PKS/mFAS DH" evidence="12">
    <location>
        <begin position="999"/>
        <end position="1302"/>
    </location>
</feature>
<dbReference type="InterPro" id="IPR014031">
    <property type="entry name" value="Ketoacyl_synth_C"/>
</dbReference>
<dbReference type="InterPro" id="IPR014030">
    <property type="entry name" value="Ketoacyl_synth_N"/>
</dbReference>
<dbReference type="SMART" id="SM00829">
    <property type="entry name" value="PKS_ER"/>
    <property type="match status" value="1"/>
</dbReference>
<dbReference type="EMBL" id="LCUC01000535">
    <property type="protein sequence ID" value="KKY30089.1"/>
    <property type="molecule type" value="Genomic_DNA"/>
</dbReference>
<keyword evidence="4" id="KW-0521">NADP</keyword>
<dbReference type="SMART" id="SM00825">
    <property type="entry name" value="PKS_KS"/>
    <property type="match status" value="1"/>
</dbReference>
<protein>
    <submittedName>
        <fullName evidence="13">Putative polyketide synthase</fullName>
    </submittedName>
</protein>
<dbReference type="GO" id="GO:0031177">
    <property type="term" value="F:phosphopantetheine binding"/>
    <property type="evidence" value="ECO:0007669"/>
    <property type="project" value="InterPro"/>
</dbReference>
<dbReference type="InterPro" id="IPR016036">
    <property type="entry name" value="Malonyl_transacylase_ACP-bd"/>
</dbReference>
<dbReference type="Pfam" id="PF00698">
    <property type="entry name" value="Acyl_transf_1"/>
    <property type="match status" value="1"/>
</dbReference>
<dbReference type="Pfam" id="PF21089">
    <property type="entry name" value="PKS_DH_N"/>
    <property type="match status" value="1"/>
</dbReference>
<feature type="region of interest" description="N-terminal hotdog fold" evidence="8">
    <location>
        <begin position="999"/>
        <end position="1137"/>
    </location>
</feature>
<dbReference type="SMART" id="SM00826">
    <property type="entry name" value="PKS_DH"/>
    <property type="match status" value="1"/>
</dbReference>
<dbReference type="InterPro" id="IPR020807">
    <property type="entry name" value="PKS_DH"/>
</dbReference>
<dbReference type="Gene3D" id="3.40.366.10">
    <property type="entry name" value="Malonyl-Coenzyme A Acyl Carrier Protein, domain 2"/>
    <property type="match status" value="1"/>
</dbReference>
<evidence type="ECO:0000256" key="5">
    <source>
        <dbReference type="ARBA" id="ARBA00023002"/>
    </source>
</evidence>
<dbReference type="PROSITE" id="PS00606">
    <property type="entry name" value="KS3_1"/>
    <property type="match status" value="1"/>
</dbReference>
<keyword evidence="14" id="KW-1185">Reference proteome</keyword>
<evidence type="ECO:0000259" key="11">
    <source>
        <dbReference type="PROSITE" id="PS52004"/>
    </source>
</evidence>
<dbReference type="InterPro" id="IPR057326">
    <property type="entry name" value="KR_dom"/>
</dbReference>
<dbReference type="Pfam" id="PF14765">
    <property type="entry name" value="PS-DH"/>
    <property type="match status" value="1"/>
</dbReference>
<dbReference type="GO" id="GO:0008168">
    <property type="term" value="F:methyltransferase activity"/>
    <property type="evidence" value="ECO:0007669"/>
    <property type="project" value="UniProtKB-KW"/>
</dbReference>
<dbReference type="SUPFAM" id="SSF53901">
    <property type="entry name" value="Thiolase-like"/>
    <property type="match status" value="1"/>
</dbReference>
<dbReference type="InterPro" id="IPR020806">
    <property type="entry name" value="PKS_PP-bd"/>
</dbReference>
<dbReference type="GO" id="GO:0004312">
    <property type="term" value="F:fatty acid synthase activity"/>
    <property type="evidence" value="ECO:0007669"/>
    <property type="project" value="TreeGrafter"/>
</dbReference>
<dbReference type="GO" id="GO:0004315">
    <property type="term" value="F:3-oxoacyl-[acyl-carrier-protein] synthase activity"/>
    <property type="evidence" value="ECO:0007669"/>
    <property type="project" value="InterPro"/>
</dbReference>
<sequence length="2656" mass="284721">MSVPTVLTGKNEPVAIVGMGGVKDPPGLWALLRNKRDGWQEFKSPRFPSDGFYHAHQDRPGSIRTKGAFLCDDDAREFDHAFFGITGREVETMDPSQRKLLEVVYEALENAGETWDSISGSRTGVYIGMFALDHVLMQSREWDYTKPYAATGAETSILANRISYVFNLHGPSLATNTACSSSMYALHLAVSAIRSGDCDGAIVAAANWIQDPSMQIVLDKLGALSPTSRCHTFDAAADGYARGEGFAAIYLKKSDLALLEGTPIRAMIRGTGVNANGKTGGITRPSAKGQEDAIRKAFENAGNLPLQDTTFFECHGTGTPAGDPLEVAAVGNVFASSRKSDAPEDRLLIGSIKPNLGHTEGASALASIMKVVLSLEAGEIAPTCGIEKLNPHIDFDAAKVHVVKDAAVPWPEGKVRRASVNSFGFGGANGNCIIDHVNEVLPGYVKPGIVDSTSHVNGSLANGLSNGASTTNGNGHANGNGRVNGNGSAHGHQHTPVRPELVKKTASSTASTRSFVLLPFSAHNASSLAQNIDSLAKAVADKKQWTLADIAYTLGSKRSRFQQRTFRIVDTTQPDAVTAALAEEKRVFTSPIQTSNVGFVFTGQGAQWHAMGGQLFEYGVFRSTMSHLDHVLDQLRQDLGDSSSWTIAATLKGDCEPEHIQSPHVSQVACTAIQIGLVDLLASWSVRPRAVAGHSSGEMGAAYAGGYLTAAEAIAAAYFRGQAVAKNNQKGAMLAVGLGADDVASYLEGKEAHVRVAAMNSPGSVTLSGDADAIDAVSTELSTEGIFNRVLKTSGSAYHSHHMVAVGGAYIDMLSRGQEVLKKLGLADEAQRYSRVPWASSVKPDKAFAHGDDLGGPHYWRENLESPVRFTQAVTRLMTLDGQPIDVLVEVGPHGALKGPIEQTLKGIGKPANYATALTRNEDGRNALLQLAGTLFATNAEIDLAAVNSVDASDANGKPSFVHGSVAVDLPTYQYSYGPVSYYESRMSKEFRLRDCIRHDLLGSDVLGASKLQPQWRNVLRIKDIPWLADHRLVPDAVFPAAGYVALGVEAATRVYQALPGAREITGYSFRNVDIEATLTIPEDDYGVEIIVGAELVDKATADEPAWLKFTVTSVSRASSEWTQHCTGLVKVEVAPPGPRAQLSAEMDPRYPSVAAWYDKFTSVGLGYGKTFQPLSDLHVDPHRSLARAKVALNSTAGSVEGGESSYPLHPAALDATFQLAIIAINGGQLEHATAAFVPVRISQLYLKAGVRQHVSATAIARSSAQGLRGASSQLQMVDEGGNVFLDVESMRFNVFRETKSHEPLSQQAFSSPFTRLAWKPDIRSIANDRLREVFPPPAENADLAAALEILEMICVLVAFDIYDSFVAGSKEKVSPKGDIRHWLAWIKRLVEGDDPRAQVVEAKKLSRQQRRERLGELYPKVSDRPEAKAARLLHENAAEILNERRTGIDVLISNKLLTPLYEVGTAIAGSHPQVSNVMDLLAHANPSARILEIGAGTGAATRAAMRVLAGANGIKRFADYTFTDISAGFLASAKEMLSHVRDVHYSVLDVEQDPAEHGYEPVYDVVLACEAIHATESMDRTLAHCRSLLKPGGKLVLVETTRMRVLLGLLYGTLTGYWQSDDRTEGPFMSLETWQRRLASTGFSGVDLHVDDYEAPHNTTSVLVTTRLADDDGRADVKPAVRSVGDEVHLLHDGDATPALSEKLISEFERRGVTVKSSKFPPDGPIERAVPQHARVIVLLSDKNDLFDADAGRLQSFQYLSRSVKSMVWLTAGGIVKGDNPRGAFMSGLLRVMATENPAGRFLSINIEEQGGVEQAGQDLAKAVVDKELALHPDAEEGLQDDQENTDAEFVWQDGCLWVSRVVPDVGLGEYAETPKTPSGQGLEVLPIDGQGPVRAAFETAGILHSLYFRSYTELLQPLPDDHIEVKIAAVGLNTRDVAVASGRSNTAGSSLSSEYAGVVTKVGAGVKHLAPGDRVFGIGNGSLGNFERVPAAFAQSLDAGQDLVESATIPFGFTSAVYAFEYVTRLRKGHRVLVQGAAGDIGLAAIQVAQLKGAEVFAVVDAADDLPPLVDTAGIPRDRVFLLPQDQDTLQHAARTARRSGFNVILDTTTARSDTLHHASQLLAPGGHFIQVGLDQPDGQRFSQNNATLSSFDLSSVLTSDPELGYELTETVRNLFQAGQIAPIRPISVSSVASLDQTLADLSKKMPAGKAVVSFQDPEAKIKVLREQQPATFDPEARYIITGGFGGLGRGIIRWMADRGAHNFVVLSRRAAETPSALLLIDDMKARGVDVEAVACDVSDKNQVTQAVSRLADAPRCRPIKGVVHAVLSLSDLTFDKLNVDQWRSGTVAKTHGTLNLHEATLEQPLDFFVLLTSTETVWAPATQAAYIAADNFAAYFARHRRRLGLPASTVSYGFVSDLGSDYRETSHGTEDMYARNLAATMTEVQALATLEPAFLNKEQRAAATAEEEEEDGADPAKRSWVEKQHDPLSGATFFTCLSPLGLAGLSNNSGHVPRWHRDGRVSVLVRAVGDARRHALNAAAGDDPDGGGANTAAGLRRALDEAVKEGAPGRAAAVALVAGGITNAISEMLFIDPGSVNPARSVADHGVDSLIAAELRSWFHQALRTDMRNLLDSHTSIGQLAQDIVDKALAGGE</sequence>
<dbReference type="Pfam" id="PF02801">
    <property type="entry name" value="Ketoacyl-synt_C"/>
    <property type="match status" value="1"/>
</dbReference>
<dbReference type="Gene3D" id="3.40.47.10">
    <property type="match status" value="1"/>
</dbReference>
<dbReference type="SMART" id="SM00827">
    <property type="entry name" value="PKS_AT"/>
    <property type="match status" value="1"/>
</dbReference>
<dbReference type="PANTHER" id="PTHR43775:SF50">
    <property type="entry name" value="HIGHLY REDUCING POLYKETIDE SYNTHASE SRDA"/>
    <property type="match status" value="1"/>
</dbReference>
<dbReference type="InterPro" id="IPR016039">
    <property type="entry name" value="Thiolase-like"/>
</dbReference>
<dbReference type="Proteomes" id="UP000034680">
    <property type="component" value="Unassembled WGS sequence"/>
</dbReference>
<dbReference type="InterPro" id="IPR050091">
    <property type="entry name" value="PKS_NRPS_Biosynth_Enz"/>
</dbReference>
<feature type="region of interest" description="C-terminal hotdog fold" evidence="8">
    <location>
        <begin position="1149"/>
        <end position="1302"/>
    </location>
</feature>
<evidence type="ECO:0000256" key="7">
    <source>
        <dbReference type="ARBA" id="ARBA00023315"/>
    </source>
</evidence>
<reference evidence="13 14" key="2">
    <citation type="submission" date="2015-05" db="EMBL/GenBank/DDBJ databases">
        <authorList>
            <person name="Morales-Cruz A."/>
            <person name="Amrine K.C."/>
            <person name="Cantu D."/>
        </authorList>
    </citation>
    <scope>NUCLEOTIDE SEQUENCE [LARGE SCALE GENOMIC DNA]</scope>
    <source>
        <strain evidence="13">DA912</strain>
    </source>
</reference>
<dbReference type="InterPro" id="IPR013154">
    <property type="entry name" value="ADH-like_N"/>
</dbReference>
<feature type="active site" description="Proton donor; for dehydratase activity" evidence="8">
    <location>
        <position position="1215"/>
    </location>
</feature>
<dbReference type="SUPFAM" id="SSF53335">
    <property type="entry name" value="S-adenosyl-L-methionine-dependent methyltransferases"/>
    <property type="match status" value="1"/>
</dbReference>
<organism evidence="13 14">
    <name type="scientific">Diaporthe ampelina</name>
    <dbReference type="NCBI Taxonomy" id="1214573"/>
    <lineage>
        <taxon>Eukaryota</taxon>
        <taxon>Fungi</taxon>
        <taxon>Dikarya</taxon>
        <taxon>Ascomycota</taxon>
        <taxon>Pezizomycotina</taxon>
        <taxon>Sordariomycetes</taxon>
        <taxon>Sordariomycetidae</taxon>
        <taxon>Diaporthales</taxon>
        <taxon>Diaporthaceae</taxon>
        <taxon>Diaporthe</taxon>
    </lineage>
</organism>
<dbReference type="Gene3D" id="1.10.1200.10">
    <property type="entry name" value="ACP-like"/>
    <property type="match status" value="1"/>
</dbReference>
<dbReference type="SUPFAM" id="SSF52151">
    <property type="entry name" value="FabD/lysophospholipase-like"/>
    <property type="match status" value="1"/>
</dbReference>
<dbReference type="InterPro" id="IPR016035">
    <property type="entry name" value="Acyl_Trfase/lysoPLipase"/>
</dbReference>
<keyword evidence="3" id="KW-0808">Transferase</keyword>
<dbReference type="InterPro" id="IPR049900">
    <property type="entry name" value="PKS_mFAS_DH"/>
</dbReference>
<dbReference type="InterPro" id="IPR029063">
    <property type="entry name" value="SAM-dependent_MTases_sf"/>
</dbReference>
<name>A0A0G2F790_9PEZI</name>
<keyword evidence="6" id="KW-0511">Multifunctional enzyme</keyword>
<dbReference type="InterPro" id="IPR014043">
    <property type="entry name" value="Acyl_transferase_dom"/>
</dbReference>
<dbReference type="PROSITE" id="PS50075">
    <property type="entry name" value="CARRIER"/>
    <property type="match status" value="1"/>
</dbReference>
<dbReference type="GO" id="GO:0006633">
    <property type="term" value="P:fatty acid biosynthetic process"/>
    <property type="evidence" value="ECO:0007669"/>
    <property type="project" value="InterPro"/>
</dbReference>
<feature type="region of interest" description="Disordered" evidence="9">
    <location>
        <begin position="461"/>
        <end position="497"/>
    </location>
</feature>
<evidence type="ECO:0000256" key="6">
    <source>
        <dbReference type="ARBA" id="ARBA00023268"/>
    </source>
</evidence>
<evidence type="ECO:0000313" key="14">
    <source>
        <dbReference type="Proteomes" id="UP000034680"/>
    </source>
</evidence>
<dbReference type="PANTHER" id="PTHR43775">
    <property type="entry name" value="FATTY ACID SYNTHASE"/>
    <property type="match status" value="1"/>
</dbReference>
<keyword evidence="5" id="KW-0560">Oxidoreductase</keyword>
<dbReference type="SUPFAM" id="SSF50129">
    <property type="entry name" value="GroES-like"/>
    <property type="match status" value="1"/>
</dbReference>
<evidence type="ECO:0000256" key="4">
    <source>
        <dbReference type="ARBA" id="ARBA00022857"/>
    </source>
</evidence>
<dbReference type="GO" id="GO:0044550">
    <property type="term" value="P:secondary metabolite biosynthetic process"/>
    <property type="evidence" value="ECO:0007669"/>
    <property type="project" value="TreeGrafter"/>
</dbReference>
<keyword evidence="2" id="KW-0597">Phosphoprotein</keyword>
<comment type="caution">
    <text evidence="13">The sequence shown here is derived from an EMBL/GenBank/DDBJ whole genome shotgun (WGS) entry which is preliminary data.</text>
</comment>
<dbReference type="OrthoDB" id="329835at2759"/>
<dbReference type="InterPro" id="IPR020841">
    <property type="entry name" value="PKS_Beta-ketoAc_synthase_dom"/>
</dbReference>
<dbReference type="Pfam" id="PF22621">
    <property type="entry name" value="CurL-like_PKS_C"/>
    <property type="match status" value="1"/>
</dbReference>
<dbReference type="Gene3D" id="3.10.129.110">
    <property type="entry name" value="Polyketide synthase dehydratase"/>
    <property type="match status" value="1"/>
</dbReference>
<dbReference type="InterPro" id="IPR013968">
    <property type="entry name" value="PKS_KR"/>
</dbReference>
<dbReference type="InterPro" id="IPR001227">
    <property type="entry name" value="Ac_transferase_dom_sf"/>
</dbReference>
<feature type="compositionally biased region" description="Low complexity" evidence="9">
    <location>
        <begin position="462"/>
        <end position="475"/>
    </location>
</feature>
<dbReference type="InterPro" id="IPR036736">
    <property type="entry name" value="ACP-like_sf"/>
</dbReference>
<keyword evidence="1" id="KW-0596">Phosphopantetheine</keyword>
<dbReference type="InterPro" id="IPR009081">
    <property type="entry name" value="PP-bd_ACP"/>
</dbReference>
<dbReference type="SMART" id="SM00823">
    <property type="entry name" value="PKS_PP"/>
    <property type="match status" value="1"/>
</dbReference>
<dbReference type="Gene3D" id="3.30.70.3290">
    <property type="match status" value="1"/>
</dbReference>
<dbReference type="Gene3D" id="3.90.180.10">
    <property type="entry name" value="Medium-chain alcohol dehydrogenases, catalytic domain"/>
    <property type="match status" value="1"/>
</dbReference>
<dbReference type="SUPFAM" id="SSF55048">
    <property type="entry name" value="Probable ACP-binding domain of malonyl-CoA ACP transacylase"/>
    <property type="match status" value="1"/>
</dbReference>
<feature type="domain" description="Carrier" evidence="10">
    <location>
        <begin position="2575"/>
        <end position="2651"/>
    </location>
</feature>
<keyword evidence="7" id="KW-0012">Acyltransferase</keyword>
<reference evidence="13 14" key="1">
    <citation type="submission" date="2015-05" db="EMBL/GenBank/DDBJ databases">
        <title>Distinctive expansion of gene families associated with plant cell wall degradation and secondary metabolism in the genomes of grapevine trunk pathogens.</title>
        <authorList>
            <person name="Lawrence D.P."/>
            <person name="Travadon R."/>
            <person name="Rolshausen P.E."/>
            <person name="Baumgartner K."/>
        </authorList>
    </citation>
    <scope>NUCLEOTIDE SEQUENCE [LARGE SCALE GENOMIC DNA]</scope>
    <source>
        <strain evidence="13">DA912</strain>
    </source>
</reference>
<dbReference type="Pfam" id="PF08242">
    <property type="entry name" value="Methyltransf_12"/>
    <property type="match status" value="1"/>
</dbReference>
<dbReference type="SUPFAM" id="SSF47336">
    <property type="entry name" value="ACP-like"/>
    <property type="match status" value="1"/>
</dbReference>
<evidence type="ECO:0000256" key="3">
    <source>
        <dbReference type="ARBA" id="ARBA00022679"/>
    </source>
</evidence>
<evidence type="ECO:0000256" key="1">
    <source>
        <dbReference type="ARBA" id="ARBA00022450"/>
    </source>
</evidence>
<evidence type="ECO:0000259" key="10">
    <source>
        <dbReference type="PROSITE" id="PS50075"/>
    </source>
</evidence>
<evidence type="ECO:0000256" key="8">
    <source>
        <dbReference type="PROSITE-ProRule" id="PRU01363"/>
    </source>
</evidence>
<dbReference type="PROSITE" id="PS52019">
    <property type="entry name" value="PKS_MFAS_DH"/>
    <property type="match status" value="1"/>
</dbReference>
<dbReference type="PROSITE" id="PS52004">
    <property type="entry name" value="KS3_2"/>
    <property type="match status" value="1"/>
</dbReference>
<dbReference type="GO" id="GO:0016491">
    <property type="term" value="F:oxidoreductase activity"/>
    <property type="evidence" value="ECO:0007669"/>
    <property type="project" value="UniProtKB-KW"/>
</dbReference>
<dbReference type="InterPro" id="IPR020843">
    <property type="entry name" value="ER"/>
</dbReference>
<dbReference type="CDD" id="cd00833">
    <property type="entry name" value="PKS"/>
    <property type="match status" value="1"/>
</dbReference>